<keyword evidence="6" id="KW-1185">Reference proteome</keyword>
<organism evidence="5 6">
    <name type="scientific">Echinicola rosea</name>
    <dbReference type="NCBI Taxonomy" id="1807691"/>
    <lineage>
        <taxon>Bacteria</taxon>
        <taxon>Pseudomonadati</taxon>
        <taxon>Bacteroidota</taxon>
        <taxon>Cytophagia</taxon>
        <taxon>Cytophagales</taxon>
        <taxon>Cyclobacteriaceae</taxon>
        <taxon>Echinicola</taxon>
    </lineage>
</organism>
<proteinExistence type="inferred from homology"/>
<dbReference type="InterPro" id="IPR001926">
    <property type="entry name" value="TrpB-like_PALP"/>
</dbReference>
<dbReference type="Gene3D" id="3.40.50.1100">
    <property type="match status" value="2"/>
</dbReference>
<evidence type="ECO:0000313" key="6">
    <source>
        <dbReference type="Proteomes" id="UP000647339"/>
    </source>
</evidence>
<keyword evidence="3" id="KW-0663">Pyridoxal phosphate</keyword>
<dbReference type="PANTHER" id="PTHR43780">
    <property type="entry name" value="1-AMINOCYCLOPROPANE-1-CARBOXYLATE DEAMINASE-RELATED"/>
    <property type="match status" value="1"/>
</dbReference>
<comment type="cofactor">
    <cofactor evidence="1">
        <name>pyridoxal 5'-phosphate</name>
        <dbReference type="ChEBI" id="CHEBI:597326"/>
    </cofactor>
</comment>
<accession>A0ABQ1V2P2</accession>
<evidence type="ECO:0000256" key="2">
    <source>
        <dbReference type="ARBA" id="ARBA00008639"/>
    </source>
</evidence>
<dbReference type="InterPro" id="IPR036052">
    <property type="entry name" value="TrpB-like_PALP_sf"/>
</dbReference>
<protein>
    <submittedName>
        <fullName evidence="5">1-aminocyclopropane-1-carboxylate deaminase</fullName>
    </submittedName>
</protein>
<dbReference type="EMBL" id="BMIU01000011">
    <property type="protein sequence ID" value="GGF36080.1"/>
    <property type="molecule type" value="Genomic_DNA"/>
</dbReference>
<sequence length="289" mass="32190">MEEKNVRLFVKRLDLIHLLASGNKFYKLKYNLEAAKQSGHDTILTFGGAFSNHIFASAAAAKVEGLKSIGIIRGESSSKLNPTLQQAQANGMVLSFMDRKSYRQKHETQVTDRLKAQFGQFYLIPEGGTNALAIKGTSEILAPEDQHMDYLCCSIGTGGTIAGIINAALPHQKVLGFSSLKGNFIHQELLDLLEKHQINSRSKYELFTDYHFGGYAKHKPELISFIKKFKKETQIPLDPVYTGKLFFGVIDKIKSNHFPKGSNILLIHSGGLQGIPGFNLRFDETLEME</sequence>
<evidence type="ECO:0000256" key="3">
    <source>
        <dbReference type="ARBA" id="ARBA00022898"/>
    </source>
</evidence>
<dbReference type="Proteomes" id="UP000647339">
    <property type="component" value="Unassembled WGS sequence"/>
</dbReference>
<feature type="domain" description="Tryptophan synthase beta chain-like PALP" evidence="4">
    <location>
        <begin position="3"/>
        <end position="270"/>
    </location>
</feature>
<dbReference type="PANTHER" id="PTHR43780:SF2">
    <property type="entry name" value="1-AMINOCYCLOPROPANE-1-CARBOXYLATE DEAMINASE-RELATED"/>
    <property type="match status" value="1"/>
</dbReference>
<dbReference type="PIRSF" id="PIRSF006278">
    <property type="entry name" value="ACCD_DCysDesulf"/>
    <property type="match status" value="1"/>
</dbReference>
<comment type="caution">
    <text evidence="5">The sequence shown here is derived from an EMBL/GenBank/DDBJ whole genome shotgun (WGS) entry which is preliminary data.</text>
</comment>
<dbReference type="InterPro" id="IPR027278">
    <property type="entry name" value="ACCD_DCysDesulf"/>
</dbReference>
<gene>
    <name evidence="5" type="primary">dcyD</name>
    <name evidence="5" type="ORF">GCM10011339_25640</name>
</gene>
<comment type="similarity">
    <text evidence="2">Belongs to the ACC deaminase/D-cysteine desulfhydrase family.</text>
</comment>
<evidence type="ECO:0000256" key="1">
    <source>
        <dbReference type="ARBA" id="ARBA00001933"/>
    </source>
</evidence>
<dbReference type="SUPFAM" id="SSF53686">
    <property type="entry name" value="Tryptophan synthase beta subunit-like PLP-dependent enzymes"/>
    <property type="match status" value="1"/>
</dbReference>
<dbReference type="Pfam" id="PF00291">
    <property type="entry name" value="PALP"/>
    <property type="match status" value="1"/>
</dbReference>
<evidence type="ECO:0000313" key="5">
    <source>
        <dbReference type="EMBL" id="GGF36080.1"/>
    </source>
</evidence>
<name>A0ABQ1V2P2_9BACT</name>
<reference evidence="6" key="1">
    <citation type="journal article" date="2019" name="Int. J. Syst. Evol. Microbiol.">
        <title>The Global Catalogue of Microorganisms (GCM) 10K type strain sequencing project: providing services to taxonomists for standard genome sequencing and annotation.</title>
        <authorList>
            <consortium name="The Broad Institute Genomics Platform"/>
            <consortium name="The Broad Institute Genome Sequencing Center for Infectious Disease"/>
            <person name="Wu L."/>
            <person name="Ma J."/>
        </authorList>
    </citation>
    <scope>NUCLEOTIDE SEQUENCE [LARGE SCALE GENOMIC DNA]</scope>
    <source>
        <strain evidence="6">CGMCC 1.15407</strain>
    </source>
</reference>
<evidence type="ECO:0000259" key="4">
    <source>
        <dbReference type="Pfam" id="PF00291"/>
    </source>
</evidence>